<evidence type="ECO:0000313" key="3">
    <source>
        <dbReference type="EMBL" id="KAF7144075.1"/>
    </source>
</evidence>
<organism evidence="3 4">
    <name type="scientific">Rhododendron simsii</name>
    <name type="common">Sims's rhododendron</name>
    <dbReference type="NCBI Taxonomy" id="118357"/>
    <lineage>
        <taxon>Eukaryota</taxon>
        <taxon>Viridiplantae</taxon>
        <taxon>Streptophyta</taxon>
        <taxon>Embryophyta</taxon>
        <taxon>Tracheophyta</taxon>
        <taxon>Spermatophyta</taxon>
        <taxon>Magnoliopsida</taxon>
        <taxon>eudicotyledons</taxon>
        <taxon>Gunneridae</taxon>
        <taxon>Pentapetalae</taxon>
        <taxon>asterids</taxon>
        <taxon>Ericales</taxon>
        <taxon>Ericaceae</taxon>
        <taxon>Ericoideae</taxon>
        <taxon>Rhodoreae</taxon>
        <taxon>Rhododendron</taxon>
    </lineage>
</organism>
<name>A0A834H0H8_RHOSS</name>
<evidence type="ECO:0000313" key="4">
    <source>
        <dbReference type="Proteomes" id="UP000626092"/>
    </source>
</evidence>
<dbReference type="EMBL" id="WJXA01000005">
    <property type="protein sequence ID" value="KAF7144075.1"/>
    <property type="molecule type" value="Genomic_DNA"/>
</dbReference>
<accession>A0A834H0H8</accession>
<keyword evidence="4" id="KW-1185">Reference proteome</keyword>
<dbReference type="OrthoDB" id="1733541at2759"/>
<gene>
    <name evidence="3" type="ORF">RHSIM_Rhsim05G0130700</name>
</gene>
<dbReference type="Pfam" id="PF00078">
    <property type="entry name" value="RVT_1"/>
    <property type="match status" value="1"/>
</dbReference>
<proteinExistence type="predicted"/>
<dbReference type="PANTHER" id="PTHR33116">
    <property type="entry name" value="REVERSE TRANSCRIPTASE ZINC-BINDING DOMAIN-CONTAINING PROTEIN-RELATED-RELATED"/>
    <property type="match status" value="1"/>
</dbReference>
<dbReference type="AlphaFoldDB" id="A0A834H0H8"/>
<evidence type="ECO:0000259" key="2">
    <source>
        <dbReference type="Pfam" id="PF00078"/>
    </source>
</evidence>
<keyword evidence="1" id="KW-0812">Transmembrane</keyword>
<keyword evidence="1" id="KW-1133">Transmembrane helix</keyword>
<comment type="caution">
    <text evidence="3">The sequence shown here is derived from an EMBL/GenBank/DDBJ whole genome shotgun (WGS) entry which is preliminary data.</text>
</comment>
<dbReference type="Proteomes" id="UP000626092">
    <property type="component" value="Unassembled WGS sequence"/>
</dbReference>
<evidence type="ECO:0000256" key="1">
    <source>
        <dbReference type="SAM" id="Phobius"/>
    </source>
</evidence>
<dbReference type="PANTHER" id="PTHR33116:SF78">
    <property type="entry name" value="OS12G0587133 PROTEIN"/>
    <property type="match status" value="1"/>
</dbReference>
<reference evidence="3" key="1">
    <citation type="submission" date="2019-11" db="EMBL/GenBank/DDBJ databases">
        <authorList>
            <person name="Liu Y."/>
            <person name="Hou J."/>
            <person name="Li T.-Q."/>
            <person name="Guan C.-H."/>
            <person name="Wu X."/>
            <person name="Wu H.-Z."/>
            <person name="Ling F."/>
            <person name="Zhang R."/>
            <person name="Shi X.-G."/>
            <person name="Ren J.-P."/>
            <person name="Chen E.-F."/>
            <person name="Sun J.-M."/>
        </authorList>
    </citation>
    <scope>NUCLEOTIDE SEQUENCE</scope>
    <source>
        <strain evidence="3">Adult_tree_wgs_1</strain>
        <tissue evidence="3">Leaves</tissue>
    </source>
</reference>
<dbReference type="InterPro" id="IPR000477">
    <property type="entry name" value="RT_dom"/>
</dbReference>
<sequence>MRGYHKSSSSPRCAMKVDIMKAYDNVRWEFLWDVLSSMNFHPTMIKLLQARVTTANYSLSINGEVTGFILGKRGIRQGDPLSSYLFVIVMEWVLDFDLCCANVLEIEPRVLHWTIRQPYTEVLAGLVLLLHAVNTLELLKAKDVISCCLSAATKCRFVMLSIAVRLLFPQSIDVQMLLSLLCEVQPLNCYVAAVVCISKRAFSSSNSLLFRPSEVQFESFKMPCFISLVWSNLRLLGDLHLDGVEPLGTRSSRLISWMNQLDGEIERRQEAGCSVAATGFLPVWVLVLCGFFAVLGSGAELCAVLELRSVDHSCSFGRG</sequence>
<keyword evidence="1" id="KW-0472">Membrane</keyword>
<feature type="transmembrane region" description="Helical" evidence="1">
    <location>
        <begin position="283"/>
        <end position="305"/>
    </location>
</feature>
<feature type="domain" description="Reverse transcriptase" evidence="2">
    <location>
        <begin position="7"/>
        <end position="94"/>
    </location>
</feature>
<protein>
    <recommendedName>
        <fullName evidence="2">Reverse transcriptase domain-containing protein</fullName>
    </recommendedName>
</protein>